<dbReference type="RefSeq" id="WP_186989622.1">
    <property type="nucleotide sequence ID" value="NZ_CP052909.1"/>
</dbReference>
<gene>
    <name evidence="2" type="ORF">ALE3EI_0019</name>
</gene>
<reference evidence="2 3" key="1">
    <citation type="submission" date="2020-04" db="EMBL/GenBank/DDBJ databases">
        <title>Genome sequence of Altibacter aquimarinus strain ALE3EI.</title>
        <authorList>
            <person name="Oh H.-M."/>
            <person name="Jang D."/>
        </authorList>
    </citation>
    <scope>NUCLEOTIDE SEQUENCE [LARGE SCALE GENOMIC DNA]</scope>
    <source>
        <strain evidence="2 3">ALE3EI</strain>
    </source>
</reference>
<keyword evidence="1" id="KW-0812">Transmembrane</keyword>
<organism evidence="2 3">
    <name type="scientific">Constantimarinum furrinae</name>
    <dbReference type="NCBI Taxonomy" id="2562285"/>
    <lineage>
        <taxon>Bacteria</taxon>
        <taxon>Pseudomonadati</taxon>
        <taxon>Bacteroidota</taxon>
        <taxon>Flavobacteriia</taxon>
        <taxon>Flavobacteriales</taxon>
        <taxon>Flavobacteriaceae</taxon>
        <taxon>Altibacter/Constantimarinum group</taxon>
        <taxon>Constantimarinum</taxon>
    </lineage>
</organism>
<keyword evidence="3" id="KW-1185">Reference proteome</keyword>
<accession>A0A7G8PQJ4</accession>
<evidence type="ECO:0000256" key="1">
    <source>
        <dbReference type="SAM" id="Phobius"/>
    </source>
</evidence>
<keyword evidence="1" id="KW-0472">Membrane</keyword>
<name>A0A7G8PQJ4_9FLAO</name>
<feature type="transmembrane region" description="Helical" evidence="1">
    <location>
        <begin position="40"/>
        <end position="61"/>
    </location>
</feature>
<keyword evidence="1" id="KW-1133">Transmembrane helix</keyword>
<dbReference type="Proteomes" id="UP000515514">
    <property type="component" value="Chromosome"/>
</dbReference>
<dbReference type="KEGG" id="alti:ALE3EI_0019"/>
<proteinExistence type="predicted"/>
<dbReference type="InterPro" id="IPR046077">
    <property type="entry name" value="DUF6095"/>
</dbReference>
<evidence type="ECO:0000313" key="2">
    <source>
        <dbReference type="EMBL" id="QNJ96610.1"/>
    </source>
</evidence>
<dbReference type="AlphaFoldDB" id="A0A7G8PQJ4"/>
<dbReference type="Pfam" id="PF19589">
    <property type="entry name" value="DUF6095"/>
    <property type="match status" value="1"/>
</dbReference>
<evidence type="ECO:0000313" key="3">
    <source>
        <dbReference type="Proteomes" id="UP000515514"/>
    </source>
</evidence>
<feature type="transmembrane region" description="Helical" evidence="1">
    <location>
        <begin position="12"/>
        <end position="34"/>
    </location>
</feature>
<protein>
    <submittedName>
        <fullName evidence="2">Uncharacterized protein</fullName>
    </submittedName>
</protein>
<sequence>MSHTNKALLLKGLKRLAICIPLVVLTTYILTFSFLNKETIPLYIFLPLGIIAMGITIFLLFSGIKIILKAVFGY</sequence>
<dbReference type="EMBL" id="CP052909">
    <property type="protein sequence ID" value="QNJ96610.1"/>
    <property type="molecule type" value="Genomic_DNA"/>
</dbReference>